<gene>
    <name evidence="2" type="ORF">Sps_05318</name>
</gene>
<protein>
    <submittedName>
        <fullName evidence="2">Uncharacterized protein</fullName>
    </submittedName>
</protein>
<keyword evidence="1" id="KW-0812">Transmembrane</keyword>
<dbReference type="KEGG" id="spsw:Sps_05318"/>
<sequence>MVNSFTLLNTVTISNLADKISLLFGYGVGTCQITSLIHISFLGSLGWIGY</sequence>
<reference evidence="2 3" key="1">
    <citation type="submission" date="2016-03" db="EMBL/GenBank/DDBJ databases">
        <title>Complete genome sequence of Shewanella psychrophila WP2, a deep sea bacterium isolated from west Pacific sediment.</title>
        <authorList>
            <person name="Xu G."/>
            <person name="Jian H."/>
        </authorList>
    </citation>
    <scope>NUCLEOTIDE SEQUENCE [LARGE SCALE GENOMIC DNA]</scope>
    <source>
        <strain evidence="2 3">WP2</strain>
    </source>
</reference>
<organism evidence="2 3">
    <name type="scientific">Shewanella psychrophila</name>
    <dbReference type="NCBI Taxonomy" id="225848"/>
    <lineage>
        <taxon>Bacteria</taxon>
        <taxon>Pseudomonadati</taxon>
        <taxon>Pseudomonadota</taxon>
        <taxon>Gammaproteobacteria</taxon>
        <taxon>Alteromonadales</taxon>
        <taxon>Shewanellaceae</taxon>
        <taxon>Shewanella</taxon>
    </lineage>
</organism>
<dbReference type="AlphaFoldDB" id="A0A1S6HXT1"/>
<evidence type="ECO:0000256" key="1">
    <source>
        <dbReference type="SAM" id="Phobius"/>
    </source>
</evidence>
<evidence type="ECO:0000313" key="2">
    <source>
        <dbReference type="EMBL" id="AQS40387.1"/>
    </source>
</evidence>
<proteinExistence type="predicted"/>
<dbReference type="Proteomes" id="UP000189545">
    <property type="component" value="Chromosome"/>
</dbReference>
<keyword evidence="1" id="KW-1133">Transmembrane helix</keyword>
<evidence type="ECO:0000313" key="3">
    <source>
        <dbReference type="Proteomes" id="UP000189545"/>
    </source>
</evidence>
<feature type="transmembrane region" description="Helical" evidence="1">
    <location>
        <begin position="20"/>
        <end position="48"/>
    </location>
</feature>
<keyword evidence="3" id="KW-1185">Reference proteome</keyword>
<dbReference type="EMBL" id="CP014782">
    <property type="protein sequence ID" value="AQS40387.1"/>
    <property type="molecule type" value="Genomic_DNA"/>
</dbReference>
<keyword evidence="1" id="KW-0472">Membrane</keyword>
<name>A0A1S6HXT1_9GAMM</name>
<accession>A0A1S6HXT1</accession>